<organism evidence="16 17">
    <name type="scientific">Octopus sinensis</name>
    <name type="common">East Asian common octopus</name>
    <dbReference type="NCBI Taxonomy" id="2607531"/>
    <lineage>
        <taxon>Eukaryota</taxon>
        <taxon>Metazoa</taxon>
        <taxon>Spiralia</taxon>
        <taxon>Lophotrochozoa</taxon>
        <taxon>Mollusca</taxon>
        <taxon>Cephalopoda</taxon>
        <taxon>Coleoidea</taxon>
        <taxon>Octopodiformes</taxon>
        <taxon>Octopoda</taxon>
        <taxon>Incirrata</taxon>
        <taxon>Octopodidae</taxon>
        <taxon>Octopus</taxon>
    </lineage>
</organism>
<dbReference type="SUPFAM" id="SSF52540">
    <property type="entry name" value="P-loop containing nucleoside triphosphate hydrolases"/>
    <property type="match status" value="2"/>
</dbReference>
<feature type="transmembrane region" description="Helical" evidence="13">
    <location>
        <begin position="131"/>
        <end position="149"/>
    </location>
</feature>
<reference evidence="17" key="1">
    <citation type="submission" date="2025-08" db="UniProtKB">
        <authorList>
            <consortium name="RefSeq"/>
        </authorList>
    </citation>
    <scope>IDENTIFICATION</scope>
</reference>
<keyword evidence="9 13" id="KW-0472">Membrane</keyword>
<dbReference type="PROSITE" id="PS00211">
    <property type="entry name" value="ABC_TRANSPORTER_1"/>
    <property type="match status" value="1"/>
</dbReference>
<keyword evidence="16" id="KW-1185">Reference proteome</keyword>
<evidence type="ECO:0000259" key="15">
    <source>
        <dbReference type="PROSITE" id="PS50929"/>
    </source>
</evidence>
<evidence type="ECO:0000256" key="4">
    <source>
        <dbReference type="ARBA" id="ARBA00022475"/>
    </source>
</evidence>
<feature type="transmembrane region" description="Helical" evidence="13">
    <location>
        <begin position="383"/>
        <end position="403"/>
    </location>
</feature>
<feature type="transmembrane region" description="Helical" evidence="13">
    <location>
        <begin position="486"/>
        <end position="514"/>
    </location>
</feature>
<evidence type="ECO:0000256" key="2">
    <source>
        <dbReference type="ARBA" id="ARBA00009726"/>
    </source>
</evidence>
<dbReference type="InterPro" id="IPR056227">
    <property type="entry name" value="TMD0_ABC"/>
</dbReference>
<evidence type="ECO:0000313" key="17">
    <source>
        <dbReference type="RefSeq" id="XP_036367800.1"/>
    </source>
</evidence>
<dbReference type="Gene3D" id="1.20.1560.10">
    <property type="entry name" value="ABC transporter type 1, transmembrane domain"/>
    <property type="match status" value="2"/>
</dbReference>
<keyword evidence="10" id="KW-0325">Glycoprotein</keyword>
<keyword evidence="3" id="KW-0813">Transport</keyword>
<evidence type="ECO:0000256" key="9">
    <source>
        <dbReference type="ARBA" id="ARBA00023136"/>
    </source>
</evidence>
<dbReference type="FunFam" id="3.40.50.300:FF:002145">
    <property type="entry name" value="ABC transporter (MsbA subfamily)"/>
    <property type="match status" value="1"/>
</dbReference>
<gene>
    <name evidence="17" type="primary">LOC115222924</name>
</gene>
<feature type="transmembrane region" description="Helical" evidence="13">
    <location>
        <begin position="920"/>
        <end position="941"/>
    </location>
</feature>
<comment type="subcellular location">
    <subcellularLocation>
        <location evidence="1">Cell membrane</location>
        <topology evidence="1">Multi-pass membrane protein</topology>
    </subcellularLocation>
</comment>
<dbReference type="InterPro" id="IPR011527">
    <property type="entry name" value="ABC1_TM_dom"/>
</dbReference>
<dbReference type="InterPro" id="IPR036640">
    <property type="entry name" value="ABC1_TM_sf"/>
</dbReference>
<dbReference type="PANTHER" id="PTHR24223">
    <property type="entry name" value="ATP-BINDING CASSETTE SUB-FAMILY C"/>
    <property type="match status" value="1"/>
</dbReference>
<feature type="transmembrane region" description="Helical" evidence="13">
    <location>
        <begin position="98"/>
        <end position="119"/>
    </location>
</feature>
<dbReference type="InterPro" id="IPR044746">
    <property type="entry name" value="ABCC_6TM_D1"/>
</dbReference>
<dbReference type="Pfam" id="PF24357">
    <property type="entry name" value="TMD0_ABC"/>
    <property type="match status" value="1"/>
</dbReference>
<dbReference type="InterPro" id="IPR017871">
    <property type="entry name" value="ABC_transporter-like_CS"/>
</dbReference>
<feature type="domain" description="ABC transporter" evidence="14">
    <location>
        <begin position="573"/>
        <end position="800"/>
    </location>
</feature>
<dbReference type="InterPro" id="IPR003439">
    <property type="entry name" value="ABC_transporter-like_ATP-bd"/>
</dbReference>
<dbReference type="GO" id="GO:0005886">
    <property type="term" value="C:plasma membrane"/>
    <property type="evidence" value="ECO:0007669"/>
    <property type="project" value="UniProtKB-SubCell"/>
</dbReference>
<evidence type="ECO:0000256" key="10">
    <source>
        <dbReference type="ARBA" id="ARBA00023180"/>
    </source>
</evidence>
<dbReference type="GO" id="GO:0016887">
    <property type="term" value="F:ATP hydrolysis activity"/>
    <property type="evidence" value="ECO:0007669"/>
    <property type="project" value="InterPro"/>
</dbReference>
<evidence type="ECO:0000256" key="12">
    <source>
        <dbReference type="ARBA" id="ARBA00047523"/>
    </source>
</evidence>
<dbReference type="Gene3D" id="3.40.50.300">
    <property type="entry name" value="P-loop containing nucleotide triphosphate hydrolases"/>
    <property type="match status" value="2"/>
</dbReference>
<dbReference type="PROSITE" id="PS50929">
    <property type="entry name" value="ABC_TM1F"/>
    <property type="match status" value="2"/>
</dbReference>
<evidence type="ECO:0000259" key="14">
    <source>
        <dbReference type="PROSITE" id="PS50893"/>
    </source>
</evidence>
<feature type="transmembrane region" description="Helical" evidence="13">
    <location>
        <begin position="65"/>
        <end position="86"/>
    </location>
</feature>
<dbReference type="Pfam" id="PF00005">
    <property type="entry name" value="ABC_tran"/>
    <property type="match status" value="2"/>
</dbReference>
<feature type="transmembrane region" description="Helical" evidence="13">
    <location>
        <begin position="966"/>
        <end position="992"/>
    </location>
</feature>
<accession>A0A7E6FK89</accession>
<evidence type="ECO:0000256" key="6">
    <source>
        <dbReference type="ARBA" id="ARBA00022741"/>
    </source>
</evidence>
<evidence type="ECO:0000256" key="13">
    <source>
        <dbReference type="SAM" id="Phobius"/>
    </source>
</evidence>
<dbReference type="EC" id="7.6.2.3" evidence="11"/>
<feature type="transmembrane region" description="Helical" evidence="13">
    <location>
        <begin position="1064"/>
        <end position="1086"/>
    </location>
</feature>
<evidence type="ECO:0000256" key="1">
    <source>
        <dbReference type="ARBA" id="ARBA00004651"/>
    </source>
</evidence>
<dbReference type="Pfam" id="PF00664">
    <property type="entry name" value="ABC_membrane"/>
    <property type="match status" value="2"/>
</dbReference>
<dbReference type="PROSITE" id="PS50893">
    <property type="entry name" value="ABC_TRANSPORTER_2"/>
    <property type="match status" value="2"/>
</dbReference>
<evidence type="ECO:0000313" key="16">
    <source>
        <dbReference type="Proteomes" id="UP000515154"/>
    </source>
</evidence>
<proteinExistence type="inferred from homology"/>
<dbReference type="Proteomes" id="UP000515154">
    <property type="component" value="Linkage group LG21"/>
</dbReference>
<name>A0A7E6FK89_9MOLL</name>
<dbReference type="RefSeq" id="XP_036367800.1">
    <property type="nucleotide sequence ID" value="XM_036511907.1"/>
</dbReference>
<keyword evidence="7" id="KW-0067">ATP-binding</keyword>
<sequence length="1481" mass="170363">MTNSNVSMFPLLCQEYFWELNNLLSNTCLQNTLVAWTPVGWLLITSFFYIPYLKRNKTIRKRLSYLTITKLTATSLLISATITFLLHINMIKHKDRTVINFGKGLTLFSQVLSLVLQYAEFKKRIFTSAVNFIYWLLAIFENIVWLIAVEEQAEPDKLESILVKISLSFKCALFLLFCFSEKRSKKLNPYETASFLSRLTFFWMTSVMIRGYRQRNRDNFVPNLMENDTTSYIHLKCKASEKTMNIFSFNFRKSKNHHWFSVLVRMFWKELIFIFLIRAMYDILVFVNPILLFYFLPFLESKTPGPKWIGYVFAFTFFIVNIAMSMADQAVYWRSNRLGLNVKTAISDAIYRKLLKKRGQLLQDVSIANLLSVDTDMFHECTAFLWVLWSAPFQFIICFVILAVHFKYVALYCGLIFPAYILVRYCLKKIGECQEEFLNEKDNRRCVMKEIMDKIKVIKLQALESIFLKKLQDIRIKELSFLQKRLLWDAFIATISEVLPFVVTLLMYMTLYFIQDTGSLSTENFFMMYMATSILETNFVIFPDVFADCAKTYKSYKRIDQFLSSPDNDFTIDNCKDFALVLENASFLAAGLQNLNLTVTPGELIVICGKSGSGKSALLQSMIGCIPKTSGSFKRKLKVAYAPQQPWIMSGTIKENIIFGKMFNDKRFSHATKYSALQEDLNNLKDSEETKVTDQGMNLSGGQRSRINLARTIFSRPDIFLLDDQLSALDPTSSNYIINNLFGKRGLLNEITRIIVTEPNSNWLSEADQVIVMDNGQIVEKGCYRQIQHTSSFKELLTKPSTSQLEIKSIGEEASADHLQKSSSRNLTPTFQKLNTRRNRTSYIISMPLTERCYSFAEGSAEKRFTSFYKRAQISSSYRRFARDLSRKVYMEGASMQMSSIEADDSLQNYELKSQEFRKYLKIVGMFGILVTFLMAAFYQATKVVSGLKLEGWTTDFANNTESNDLFIYGSFGLTQAIWLGLFYITTTLFAIRANKKIHLQMIESLLLSPLSFFSENSKFQVDYDFFNNLGEIDEELLNTYKMWCNAFFDIFATFVLICCQLNYLIPIIFILIIFLIIQMIIYIPVVIKLNQMYNLCSRNLLEHIAQTESGGDVIAAFSNESSFVKKNNLCMDQLQRYAHAIMTVERWSAFLLQFAGSLVIFGVCFYAAYERKGESIGLILTYLIKVSKSLDWFVRMTSHIIVMKVAVQQVNCLMGLKKENTDFEGNPFKKLPENWPEKGEIEFLDFSAKYESENTCCLSGIDLLIKPGEKVGIIGKSGSGKSSLIMALTQMVKCSHGILNIDGQNIFAADPQDLRSKLLIFPQDCELYSGTLRSNLDPYEQFTDEQLHNAMRTTELDLDLSKDYSNDAEVSSGMKQLIYLTKCLLKRSKVVILDEATANVSQKKSKQIMKIVEQNFNASTILCIAHKLDIVKNYDKILVMENGEPVEFGPPRQLMSRKNSYYYNMVLLSEKSGLLDTIYE</sequence>
<dbReference type="SMART" id="SM00382">
    <property type="entry name" value="AAA"/>
    <property type="match status" value="2"/>
</dbReference>
<dbReference type="GO" id="GO:0015431">
    <property type="term" value="F:ABC-type glutathione S-conjugate transporter activity"/>
    <property type="evidence" value="ECO:0007669"/>
    <property type="project" value="UniProtKB-EC"/>
</dbReference>
<feature type="transmembrane region" description="Helical" evidence="13">
    <location>
        <begin position="308"/>
        <end position="327"/>
    </location>
</feature>
<evidence type="ECO:0000256" key="7">
    <source>
        <dbReference type="ARBA" id="ARBA00022840"/>
    </source>
</evidence>
<feature type="transmembrane region" description="Helical" evidence="13">
    <location>
        <begin position="271"/>
        <end position="296"/>
    </location>
</feature>
<dbReference type="GO" id="GO:0005524">
    <property type="term" value="F:ATP binding"/>
    <property type="evidence" value="ECO:0007669"/>
    <property type="project" value="UniProtKB-KW"/>
</dbReference>
<evidence type="ECO:0000256" key="3">
    <source>
        <dbReference type="ARBA" id="ARBA00022448"/>
    </source>
</evidence>
<evidence type="ECO:0000256" key="11">
    <source>
        <dbReference type="ARBA" id="ARBA00024220"/>
    </source>
</evidence>
<comment type="similarity">
    <text evidence="2">Belongs to the ABC transporter superfamily. ABCC family. Conjugate transporter (TC 3.A.1.208) subfamily.</text>
</comment>
<evidence type="ECO:0000256" key="8">
    <source>
        <dbReference type="ARBA" id="ARBA00022989"/>
    </source>
</evidence>
<feature type="transmembrane region" description="Helical" evidence="13">
    <location>
        <begin position="526"/>
        <end position="547"/>
    </location>
</feature>
<dbReference type="SUPFAM" id="SSF90123">
    <property type="entry name" value="ABC transporter transmembrane region"/>
    <property type="match status" value="2"/>
</dbReference>
<keyword evidence="6" id="KW-0547">Nucleotide-binding</keyword>
<keyword evidence="8 13" id="KW-1133">Transmembrane helix</keyword>
<dbReference type="InterPro" id="IPR027417">
    <property type="entry name" value="P-loop_NTPase"/>
</dbReference>
<feature type="transmembrane region" description="Helical" evidence="13">
    <location>
        <begin position="1150"/>
        <end position="1170"/>
    </location>
</feature>
<keyword evidence="5 13" id="KW-0812">Transmembrane</keyword>
<feature type="transmembrane region" description="Helical" evidence="13">
    <location>
        <begin position="409"/>
        <end position="427"/>
    </location>
</feature>
<feature type="transmembrane region" description="Helical" evidence="13">
    <location>
        <begin position="161"/>
        <end position="179"/>
    </location>
</feature>
<protein>
    <recommendedName>
        <fullName evidence="11">ABC-type glutathione-S-conjugate transporter</fullName>
        <ecNumber evidence="11">7.6.2.3</ecNumber>
    </recommendedName>
</protein>
<dbReference type="PANTHER" id="PTHR24223:SF399">
    <property type="entry name" value="ABC TRANSPORTER ATNG"/>
    <property type="match status" value="1"/>
</dbReference>
<dbReference type="InterPro" id="IPR003593">
    <property type="entry name" value="AAA+_ATPase"/>
</dbReference>
<comment type="catalytic activity">
    <reaction evidence="12">
        <text>leukotriene C4(in) + ATP + H2O = leukotriene C4(out) + ADP + phosphate + H(+)</text>
        <dbReference type="Rhea" id="RHEA:38963"/>
        <dbReference type="ChEBI" id="CHEBI:15377"/>
        <dbReference type="ChEBI" id="CHEBI:15378"/>
        <dbReference type="ChEBI" id="CHEBI:30616"/>
        <dbReference type="ChEBI" id="CHEBI:43474"/>
        <dbReference type="ChEBI" id="CHEBI:57973"/>
        <dbReference type="ChEBI" id="CHEBI:456216"/>
    </reaction>
    <physiologicalReaction direction="left-to-right" evidence="12">
        <dbReference type="Rhea" id="RHEA:38964"/>
    </physiologicalReaction>
</comment>
<feature type="domain" description="ABC transporter" evidence="14">
    <location>
        <begin position="1242"/>
        <end position="1468"/>
    </location>
</feature>
<feature type="transmembrane region" description="Helical" evidence="13">
    <location>
        <begin position="1041"/>
        <end position="1058"/>
    </location>
</feature>
<feature type="transmembrane region" description="Helical" evidence="13">
    <location>
        <begin position="33"/>
        <end position="53"/>
    </location>
</feature>
<feature type="domain" description="ABC transmembrane type-1" evidence="15">
    <location>
        <begin position="272"/>
        <end position="551"/>
    </location>
</feature>
<evidence type="ECO:0000256" key="5">
    <source>
        <dbReference type="ARBA" id="ARBA00022692"/>
    </source>
</evidence>
<dbReference type="InterPro" id="IPR050173">
    <property type="entry name" value="ABC_transporter_C-like"/>
</dbReference>
<dbReference type="CDD" id="cd18579">
    <property type="entry name" value="ABC_6TM_ABCC_D1"/>
    <property type="match status" value="1"/>
</dbReference>
<keyword evidence="4" id="KW-1003">Cell membrane</keyword>
<feature type="domain" description="ABC transmembrane type-1" evidence="15">
    <location>
        <begin position="923"/>
        <end position="1170"/>
    </location>
</feature>